<dbReference type="InterPro" id="IPR005936">
    <property type="entry name" value="FtsH"/>
</dbReference>
<evidence type="ECO:0000256" key="10">
    <source>
        <dbReference type="ARBA" id="ARBA00022833"/>
    </source>
</evidence>
<evidence type="ECO:0000256" key="12">
    <source>
        <dbReference type="ARBA" id="ARBA00022989"/>
    </source>
</evidence>
<comment type="subcellular location">
    <subcellularLocation>
        <location evidence="2">Membrane</location>
    </subcellularLocation>
</comment>
<dbReference type="HAMAP" id="MF_01458">
    <property type="entry name" value="FtsH"/>
    <property type="match status" value="1"/>
</dbReference>
<dbReference type="GO" id="GO:0016887">
    <property type="term" value="F:ATP hydrolysis activity"/>
    <property type="evidence" value="ECO:0007669"/>
    <property type="project" value="InterPro"/>
</dbReference>
<dbReference type="GO" id="GO:0006508">
    <property type="term" value="P:proteolysis"/>
    <property type="evidence" value="ECO:0007669"/>
    <property type="project" value="UniProtKB-KW"/>
</dbReference>
<dbReference type="STRING" id="1802410.A3H75_00455"/>
<keyword evidence="11 16" id="KW-0067">ATP-binding</keyword>
<dbReference type="GO" id="GO:0004176">
    <property type="term" value="F:ATP-dependent peptidase activity"/>
    <property type="evidence" value="ECO:0007669"/>
    <property type="project" value="InterPro"/>
</dbReference>
<comment type="cofactor">
    <cofactor evidence="1">
        <name>Zn(2+)</name>
        <dbReference type="ChEBI" id="CHEBI:29105"/>
    </cofactor>
</comment>
<sequence>MAEKDEDPGVKQFVKNFLLVFFGLLIVAGIISSGNFFGPKPEVVSTSKLVQEVQAGEVKKLTVRGSRIEIVLVKEDKEQTVQKEPGESVVELLTRYGVTSNQLANVEVRIESEKGARYVFSILLPFLVPIIVIGALMWYMARQMQGASNRALMFGESRAKQIKDEKGNQTTFADVAGSHEAKQELEEVVEFLKHPKKFADAGARIPKGVLLLGPPGTGKTLLARAVAGEAAVPFFHMSGSEFVEMFVGVGASRVRDLFTKAKKAAPAIVFIDEIDAVGRRRGAGLGGSHDEREQTLNQILVEMDGFDPNIGVIVIAATNRPDVLDPALLRPGRFDRRVTLDHPDIKERQEILIIHAKGKHFADEVSLRKVAERTPGFTGADLSNLLNEAAILAVRRGKKTIDEGEVLESIEKVLLGPERKSRIISEKERKITAYHEAGHALIAHFLPNADPVRKVSIVARGRAGGYTLKMPTEDKHYHAREEFMDDLAVALGGFVAEEMIFGKGALSTGPSSDLRQATQLAREMVTQYGMSELLGPRTFGQNDEVIFLGKEIHEGRDYSEKTAEHIDSEVSKLIKGAK</sequence>
<evidence type="ECO:0000256" key="16">
    <source>
        <dbReference type="RuleBase" id="RU003651"/>
    </source>
</evidence>
<dbReference type="GO" id="GO:0051301">
    <property type="term" value="P:cell division"/>
    <property type="evidence" value="ECO:0007669"/>
    <property type="project" value="UniProtKB-KW"/>
</dbReference>
<dbReference type="InterPro" id="IPR000642">
    <property type="entry name" value="Peptidase_M41"/>
</dbReference>
<keyword evidence="5" id="KW-0645">Protease</keyword>
<name>A0A1F7VG50_9BACT</name>
<keyword evidence="8 16" id="KW-0547">Nucleotide-binding</keyword>
<comment type="similarity">
    <text evidence="15">In the central section; belongs to the AAA ATPase family.</text>
</comment>
<dbReference type="GO" id="GO:0005524">
    <property type="term" value="F:ATP binding"/>
    <property type="evidence" value="ECO:0007669"/>
    <property type="project" value="UniProtKB-KW"/>
</dbReference>
<comment type="similarity">
    <text evidence="16">Belongs to the AAA ATPase family.</text>
</comment>
<dbReference type="Proteomes" id="UP000176678">
    <property type="component" value="Unassembled WGS sequence"/>
</dbReference>
<dbReference type="GO" id="GO:0030163">
    <property type="term" value="P:protein catabolic process"/>
    <property type="evidence" value="ECO:0007669"/>
    <property type="project" value="TreeGrafter"/>
</dbReference>
<feature type="transmembrane region" description="Helical" evidence="17">
    <location>
        <begin position="118"/>
        <end position="141"/>
    </location>
</feature>
<dbReference type="FunFam" id="1.10.8.60:FF:000001">
    <property type="entry name" value="ATP-dependent zinc metalloprotease FtsH"/>
    <property type="match status" value="1"/>
</dbReference>
<dbReference type="AlphaFoldDB" id="A0A1F7VG50"/>
<accession>A0A1F7VG50</accession>
<dbReference type="CDD" id="cd19501">
    <property type="entry name" value="RecA-like_FtsH"/>
    <property type="match status" value="1"/>
</dbReference>
<evidence type="ECO:0000256" key="17">
    <source>
        <dbReference type="SAM" id="Phobius"/>
    </source>
</evidence>
<evidence type="ECO:0000256" key="3">
    <source>
        <dbReference type="ARBA" id="ARBA00010044"/>
    </source>
</evidence>
<dbReference type="PANTHER" id="PTHR23076">
    <property type="entry name" value="METALLOPROTEASE M41 FTSH"/>
    <property type="match status" value="1"/>
</dbReference>
<dbReference type="InterPro" id="IPR041569">
    <property type="entry name" value="AAA_lid_3"/>
</dbReference>
<keyword evidence="14 17" id="KW-0472">Membrane</keyword>
<evidence type="ECO:0000256" key="13">
    <source>
        <dbReference type="ARBA" id="ARBA00023049"/>
    </source>
</evidence>
<dbReference type="SMART" id="SM00382">
    <property type="entry name" value="AAA"/>
    <property type="match status" value="1"/>
</dbReference>
<dbReference type="NCBIfam" id="TIGR01241">
    <property type="entry name" value="FtsH_fam"/>
    <property type="match status" value="1"/>
</dbReference>
<feature type="non-terminal residue" evidence="19">
    <location>
        <position position="578"/>
    </location>
</feature>
<evidence type="ECO:0000256" key="9">
    <source>
        <dbReference type="ARBA" id="ARBA00022801"/>
    </source>
</evidence>
<evidence type="ECO:0000256" key="7">
    <source>
        <dbReference type="ARBA" id="ARBA00022723"/>
    </source>
</evidence>
<keyword evidence="12 17" id="KW-1133">Transmembrane helix</keyword>
<protein>
    <submittedName>
        <fullName evidence="19">Cell division protein FtsH</fullName>
    </submittedName>
</protein>
<keyword evidence="4" id="KW-1003">Cell membrane</keyword>
<evidence type="ECO:0000256" key="8">
    <source>
        <dbReference type="ARBA" id="ARBA00022741"/>
    </source>
</evidence>
<evidence type="ECO:0000256" key="6">
    <source>
        <dbReference type="ARBA" id="ARBA00022692"/>
    </source>
</evidence>
<keyword evidence="9" id="KW-0378">Hydrolase</keyword>
<dbReference type="EMBL" id="MGES01000019">
    <property type="protein sequence ID" value="OGL88984.1"/>
    <property type="molecule type" value="Genomic_DNA"/>
</dbReference>
<evidence type="ECO:0000256" key="11">
    <source>
        <dbReference type="ARBA" id="ARBA00022840"/>
    </source>
</evidence>
<dbReference type="Pfam" id="PF17862">
    <property type="entry name" value="AAA_lid_3"/>
    <property type="match status" value="1"/>
</dbReference>
<evidence type="ECO:0000256" key="14">
    <source>
        <dbReference type="ARBA" id="ARBA00023136"/>
    </source>
</evidence>
<dbReference type="InterPro" id="IPR003960">
    <property type="entry name" value="ATPase_AAA_CS"/>
</dbReference>
<keyword evidence="10" id="KW-0862">Zinc</keyword>
<keyword evidence="7" id="KW-0479">Metal-binding</keyword>
<feature type="domain" description="AAA+ ATPase" evidence="18">
    <location>
        <begin position="205"/>
        <end position="344"/>
    </location>
</feature>
<gene>
    <name evidence="19" type="ORF">A3H75_00455</name>
</gene>
<evidence type="ECO:0000256" key="5">
    <source>
        <dbReference type="ARBA" id="ARBA00022670"/>
    </source>
</evidence>
<evidence type="ECO:0000259" key="18">
    <source>
        <dbReference type="SMART" id="SM00382"/>
    </source>
</evidence>
<dbReference type="InterPro" id="IPR003959">
    <property type="entry name" value="ATPase_AAA_core"/>
</dbReference>
<keyword evidence="6 17" id="KW-0812">Transmembrane</keyword>
<dbReference type="Pfam" id="PF01434">
    <property type="entry name" value="Peptidase_M41"/>
    <property type="match status" value="1"/>
</dbReference>
<keyword evidence="19" id="KW-0131">Cell cycle</keyword>
<dbReference type="Gene3D" id="3.40.50.300">
    <property type="entry name" value="P-loop containing nucleotide triphosphate hydrolases"/>
    <property type="match status" value="1"/>
</dbReference>
<dbReference type="PANTHER" id="PTHR23076:SF97">
    <property type="entry name" value="ATP-DEPENDENT ZINC METALLOPROTEASE YME1L1"/>
    <property type="match status" value="1"/>
</dbReference>
<dbReference type="GO" id="GO:0004222">
    <property type="term" value="F:metalloendopeptidase activity"/>
    <property type="evidence" value="ECO:0007669"/>
    <property type="project" value="InterPro"/>
</dbReference>
<feature type="transmembrane region" description="Helical" evidence="17">
    <location>
        <begin position="17"/>
        <end position="38"/>
    </location>
</feature>
<proteinExistence type="inferred from homology"/>
<dbReference type="GO" id="GO:0005886">
    <property type="term" value="C:plasma membrane"/>
    <property type="evidence" value="ECO:0007669"/>
    <property type="project" value="TreeGrafter"/>
</dbReference>
<dbReference type="SUPFAM" id="SSF140990">
    <property type="entry name" value="FtsH protease domain-like"/>
    <property type="match status" value="1"/>
</dbReference>
<evidence type="ECO:0000256" key="15">
    <source>
        <dbReference type="ARBA" id="ARBA00061570"/>
    </source>
</evidence>
<comment type="caution">
    <text evidence="19">The sequence shown here is derived from an EMBL/GenBank/DDBJ whole genome shotgun (WGS) entry which is preliminary data.</text>
</comment>
<dbReference type="InterPro" id="IPR037219">
    <property type="entry name" value="Peptidase_M41-like"/>
</dbReference>
<keyword evidence="19" id="KW-0132">Cell division</keyword>
<organism evidence="19 20">
    <name type="scientific">Candidatus Uhrbacteria bacterium RIFCSPLOWO2_02_FULL_51_9</name>
    <dbReference type="NCBI Taxonomy" id="1802410"/>
    <lineage>
        <taxon>Bacteria</taxon>
        <taxon>Candidatus Uhriibacteriota</taxon>
    </lineage>
</organism>
<dbReference type="InterPro" id="IPR003593">
    <property type="entry name" value="AAA+_ATPase"/>
</dbReference>
<dbReference type="FunFam" id="1.20.58.760:FF:000001">
    <property type="entry name" value="ATP-dependent zinc metalloprotease FtsH"/>
    <property type="match status" value="1"/>
</dbReference>
<evidence type="ECO:0000256" key="4">
    <source>
        <dbReference type="ARBA" id="ARBA00022475"/>
    </source>
</evidence>
<dbReference type="GO" id="GO:0008270">
    <property type="term" value="F:zinc ion binding"/>
    <property type="evidence" value="ECO:0007669"/>
    <property type="project" value="InterPro"/>
</dbReference>
<dbReference type="SUPFAM" id="SSF52540">
    <property type="entry name" value="P-loop containing nucleoside triphosphate hydrolases"/>
    <property type="match status" value="1"/>
</dbReference>
<dbReference type="Pfam" id="PF00004">
    <property type="entry name" value="AAA"/>
    <property type="match status" value="1"/>
</dbReference>
<keyword evidence="13" id="KW-0482">Metalloprotease</keyword>
<dbReference type="InterPro" id="IPR027417">
    <property type="entry name" value="P-loop_NTPase"/>
</dbReference>
<evidence type="ECO:0000256" key="1">
    <source>
        <dbReference type="ARBA" id="ARBA00001947"/>
    </source>
</evidence>
<dbReference type="Pfam" id="PF06480">
    <property type="entry name" value="FtsH_ext"/>
    <property type="match status" value="1"/>
</dbReference>
<dbReference type="PROSITE" id="PS00674">
    <property type="entry name" value="AAA"/>
    <property type="match status" value="1"/>
</dbReference>
<dbReference type="InterPro" id="IPR011546">
    <property type="entry name" value="Pept_M41_FtsH_extracell"/>
</dbReference>
<dbReference type="FunFam" id="3.40.50.300:FF:000001">
    <property type="entry name" value="ATP-dependent zinc metalloprotease FtsH"/>
    <property type="match status" value="1"/>
</dbReference>
<comment type="similarity">
    <text evidence="3">In the C-terminal section; belongs to the peptidase M41 family.</text>
</comment>
<evidence type="ECO:0000313" key="19">
    <source>
        <dbReference type="EMBL" id="OGL88984.1"/>
    </source>
</evidence>
<evidence type="ECO:0000313" key="20">
    <source>
        <dbReference type="Proteomes" id="UP000176678"/>
    </source>
</evidence>
<reference evidence="19 20" key="1">
    <citation type="journal article" date="2016" name="Nat. Commun.">
        <title>Thousands of microbial genomes shed light on interconnected biogeochemical processes in an aquifer system.</title>
        <authorList>
            <person name="Anantharaman K."/>
            <person name="Brown C.T."/>
            <person name="Hug L.A."/>
            <person name="Sharon I."/>
            <person name="Castelle C.J."/>
            <person name="Probst A.J."/>
            <person name="Thomas B.C."/>
            <person name="Singh A."/>
            <person name="Wilkins M.J."/>
            <person name="Karaoz U."/>
            <person name="Brodie E.L."/>
            <person name="Williams K.H."/>
            <person name="Hubbard S.S."/>
            <person name="Banfield J.F."/>
        </authorList>
    </citation>
    <scope>NUCLEOTIDE SEQUENCE [LARGE SCALE GENOMIC DNA]</scope>
</reference>
<evidence type="ECO:0000256" key="2">
    <source>
        <dbReference type="ARBA" id="ARBA00004370"/>
    </source>
</evidence>
<dbReference type="Gene3D" id="1.10.8.60">
    <property type="match status" value="1"/>
</dbReference>
<dbReference type="Gene3D" id="1.20.58.760">
    <property type="entry name" value="Peptidase M41"/>
    <property type="match status" value="1"/>
</dbReference>